<evidence type="ECO:0000256" key="3">
    <source>
        <dbReference type="ARBA" id="ARBA00022490"/>
    </source>
</evidence>
<evidence type="ECO:0000256" key="1">
    <source>
        <dbReference type="ARBA" id="ARBA00022454"/>
    </source>
</evidence>
<comment type="caution">
    <text evidence="5">The sequence shown here is derived from an EMBL/GenBank/DDBJ whole genome shotgun (WGS) entry which is preliminary data.</text>
</comment>
<evidence type="ECO:0000313" key="5">
    <source>
        <dbReference type="EMBL" id="HHR96185.1"/>
    </source>
</evidence>
<accession>A0A7C5UT78</accession>
<reference evidence="5" key="1">
    <citation type="journal article" date="2020" name="mSystems">
        <title>Genome- and Community-Level Interaction Insights into Carbon Utilization and Element Cycling Functions of Hydrothermarchaeota in Hydrothermal Sediment.</title>
        <authorList>
            <person name="Zhou Z."/>
            <person name="Liu Y."/>
            <person name="Xu W."/>
            <person name="Pan J."/>
            <person name="Luo Z.H."/>
            <person name="Li M."/>
        </authorList>
    </citation>
    <scope>NUCLEOTIDE SEQUENCE [LARGE SCALE GENOMIC DNA]</scope>
    <source>
        <strain evidence="5">SpSt-1</strain>
    </source>
</reference>
<dbReference type="GO" id="GO:0003690">
    <property type="term" value="F:double-stranded DNA binding"/>
    <property type="evidence" value="ECO:0007669"/>
    <property type="project" value="InterPro"/>
</dbReference>
<organism evidence="5">
    <name type="scientific">Ignisphaera aggregans</name>
    <dbReference type="NCBI Taxonomy" id="334771"/>
    <lineage>
        <taxon>Archaea</taxon>
        <taxon>Thermoproteota</taxon>
        <taxon>Thermoprotei</taxon>
        <taxon>Desulfurococcales</taxon>
        <taxon>Desulfurococcaceae</taxon>
        <taxon>Ignisphaera</taxon>
    </lineage>
</organism>
<keyword evidence="2" id="KW-0488">Methylation</keyword>
<name>A0A7C5UT78_9CREN</name>
<keyword evidence="3" id="KW-0963">Cytoplasm</keyword>
<dbReference type="AlphaFoldDB" id="A0A7C5UT78"/>
<dbReference type="Pfam" id="PF11520">
    <property type="entry name" value="Cren7"/>
    <property type="match status" value="1"/>
</dbReference>
<keyword evidence="4" id="KW-0238">DNA-binding</keyword>
<dbReference type="InterPro" id="IPR020906">
    <property type="entry name" value="dsDNA-bd_Cren7"/>
</dbReference>
<protein>
    <submittedName>
        <fullName evidence="5">Chorismate-binding protein</fullName>
    </submittedName>
</protein>
<evidence type="ECO:0000256" key="4">
    <source>
        <dbReference type="ARBA" id="ARBA00023125"/>
    </source>
</evidence>
<gene>
    <name evidence="5" type="ORF">ENL47_05105</name>
</gene>
<evidence type="ECO:0000256" key="2">
    <source>
        <dbReference type="ARBA" id="ARBA00022481"/>
    </source>
</evidence>
<dbReference type="GO" id="GO:0005737">
    <property type="term" value="C:cytoplasm"/>
    <property type="evidence" value="ECO:0007669"/>
    <property type="project" value="InterPro"/>
</dbReference>
<proteinExistence type="predicted"/>
<dbReference type="EMBL" id="DRUB01000093">
    <property type="protein sequence ID" value="HHR96185.1"/>
    <property type="molecule type" value="Genomic_DNA"/>
</dbReference>
<dbReference type="InterPro" id="IPR038647">
    <property type="entry name" value="Cren7_sf"/>
</dbReference>
<sequence length="60" mass="6758">MVCRDIVSVKDPLQHITINLAPEKIYVIRNHLGKSIKIGIFTSSKTGQKFRALLPSNYTC</sequence>
<dbReference type="Gene3D" id="2.30.30.610">
    <property type="entry name" value="Chromatin protein Cren7"/>
    <property type="match status" value="1"/>
</dbReference>
<keyword evidence="1" id="KW-0158">Chromosome</keyword>